<organism evidence="1 2">
    <name type="scientific">Bacillus seohaeanensis</name>
    <dbReference type="NCBI Taxonomy" id="284580"/>
    <lineage>
        <taxon>Bacteria</taxon>
        <taxon>Bacillati</taxon>
        <taxon>Bacillota</taxon>
        <taxon>Bacilli</taxon>
        <taxon>Bacillales</taxon>
        <taxon>Bacillaceae</taxon>
        <taxon>Bacillus</taxon>
    </lineage>
</organism>
<evidence type="ECO:0000313" key="2">
    <source>
        <dbReference type="Proteomes" id="UP001597506"/>
    </source>
</evidence>
<comment type="caution">
    <text evidence="1">The sequence shown here is derived from an EMBL/GenBank/DDBJ whole genome shotgun (WGS) entry which is preliminary data.</text>
</comment>
<name>A0ABW5RMM8_9BACI</name>
<dbReference type="RefSeq" id="WP_377932423.1">
    <property type="nucleotide sequence ID" value="NZ_JBHUMF010000005.1"/>
</dbReference>
<protein>
    <submittedName>
        <fullName evidence="1">Uncharacterized protein</fullName>
    </submittedName>
</protein>
<proteinExistence type="predicted"/>
<feature type="non-terminal residue" evidence="1">
    <location>
        <position position="1"/>
    </location>
</feature>
<accession>A0ABW5RMM8</accession>
<dbReference type="EMBL" id="JBHUMF010000005">
    <property type="protein sequence ID" value="MFD2679635.1"/>
    <property type="molecule type" value="Genomic_DNA"/>
</dbReference>
<sequence length="282" mass="32319">DQTHKTYPDGWVAPVLKSSWTTPNYNHNIKIFAEELGFRDGGYVWGFPGKQNAIVVGSDISGYEAYIKFAGWESDDLRYSYRVPVIAKELFKFYFEGDADKVFNYFNTNNIPDTFTANGRTVETEWSDTEGRLYLKIGKKYQPSTGGKVYPDGWVAPVLKSSWTPNHSQNLKIFANELKFRDGGYVWGVLGQPDTIIVGHSIPGYEAYIKFSMWENSDIKASYRVPIVAKELFKFYFEGDADKVFNYFNTNNIPDTFTANGRTCETEWNETEGRLYLKIGEK</sequence>
<evidence type="ECO:0000313" key="1">
    <source>
        <dbReference type="EMBL" id="MFD2679635.1"/>
    </source>
</evidence>
<keyword evidence="2" id="KW-1185">Reference proteome</keyword>
<gene>
    <name evidence="1" type="ORF">ACFSUL_02605</name>
</gene>
<reference evidence="2" key="1">
    <citation type="journal article" date="2019" name="Int. J. Syst. Evol. Microbiol.">
        <title>The Global Catalogue of Microorganisms (GCM) 10K type strain sequencing project: providing services to taxonomists for standard genome sequencing and annotation.</title>
        <authorList>
            <consortium name="The Broad Institute Genomics Platform"/>
            <consortium name="The Broad Institute Genome Sequencing Center for Infectious Disease"/>
            <person name="Wu L."/>
            <person name="Ma J."/>
        </authorList>
    </citation>
    <scope>NUCLEOTIDE SEQUENCE [LARGE SCALE GENOMIC DNA]</scope>
    <source>
        <strain evidence="2">KCTC 3913</strain>
    </source>
</reference>
<dbReference type="Proteomes" id="UP001597506">
    <property type="component" value="Unassembled WGS sequence"/>
</dbReference>